<evidence type="ECO:0000313" key="5">
    <source>
        <dbReference type="EMBL" id="WOH16501.1"/>
    </source>
</evidence>
<dbReference type="EMBL" id="CP093351">
    <property type="protein sequence ID" value="WOH16501.1"/>
    <property type="molecule type" value="Genomic_DNA"/>
</dbReference>
<dbReference type="Proteomes" id="UP000077755">
    <property type="component" value="Chromosome 9"/>
</dbReference>
<evidence type="ECO:0000313" key="6">
    <source>
        <dbReference type="Proteomes" id="UP000077755"/>
    </source>
</evidence>
<dbReference type="InterPro" id="IPR015947">
    <property type="entry name" value="PUA-like_sf"/>
</dbReference>
<dbReference type="AlphaFoldDB" id="A0A175YIH4"/>
<protein>
    <recommendedName>
        <fullName evidence="3">YDG domain-containing protein</fullName>
    </recommendedName>
</protein>
<dbReference type="InterPro" id="IPR003105">
    <property type="entry name" value="SRA_YDG"/>
</dbReference>
<keyword evidence="1 2" id="KW-0539">Nucleus</keyword>
<dbReference type="Gene3D" id="2.30.280.10">
    <property type="entry name" value="SRA-YDG"/>
    <property type="match status" value="1"/>
</dbReference>
<name>A0A175YIH4_DAUCS</name>
<reference evidence="4" key="1">
    <citation type="journal article" date="2016" name="Nat. Genet.">
        <title>A high-quality carrot genome assembly provides new insights into carotenoid accumulation and asterid genome evolution.</title>
        <authorList>
            <person name="Iorizzo M."/>
            <person name="Ellison S."/>
            <person name="Senalik D."/>
            <person name="Zeng P."/>
            <person name="Satapoomin P."/>
            <person name="Huang J."/>
            <person name="Bowman M."/>
            <person name="Iovene M."/>
            <person name="Sanseverino W."/>
            <person name="Cavagnaro P."/>
            <person name="Yildiz M."/>
            <person name="Macko-Podgorni A."/>
            <person name="Moranska E."/>
            <person name="Grzebelus E."/>
            <person name="Grzebelus D."/>
            <person name="Ashrafi H."/>
            <person name="Zheng Z."/>
            <person name="Cheng S."/>
            <person name="Spooner D."/>
            <person name="Van Deynze A."/>
            <person name="Simon P."/>
        </authorList>
    </citation>
    <scope>NUCLEOTIDE SEQUENCE [LARGE SCALE GENOMIC DNA]</scope>
    <source>
        <tissue evidence="4">Leaf</tissue>
    </source>
</reference>
<sequence length="271" mass="31282">MKQSVERIRYPTHNFHVDNGTIYVGGDGGSIADAYTLWHRVLEHQRFTVGNRGMRSTCEARNAIRLIVYSEIAPGGNNFGDNPNNMGYTFMGLYKVHDETLVETELGFIVYQYLLIPVEGCVKESFIPRNMGYTFMGLYKVHDETLVETELGFIVYQYLLIPVEDGKSTTVGIIKNKLVNYMELTTVGMTFTTGRILLAESDKKAEREEKAERKKWKDHMEAENIRIEENQNKAESWGKWLEQNQQKMKQSIERIRVVWTRARNLVSVHGD</sequence>
<reference evidence="5" key="2">
    <citation type="submission" date="2022-03" db="EMBL/GenBank/DDBJ databases">
        <title>Draft title - Genomic analysis of global carrot germplasm unveils the trajectory of domestication and the origin of high carotenoid orange carrot.</title>
        <authorList>
            <person name="Iorizzo M."/>
            <person name="Ellison S."/>
            <person name="Senalik D."/>
            <person name="Macko-Podgorni A."/>
            <person name="Grzebelus D."/>
            <person name="Bostan H."/>
            <person name="Rolling W."/>
            <person name="Curaba J."/>
            <person name="Simon P."/>
        </authorList>
    </citation>
    <scope>NUCLEOTIDE SEQUENCE</scope>
    <source>
        <tissue evidence="5">Leaf</tissue>
    </source>
</reference>
<evidence type="ECO:0000313" key="4">
    <source>
        <dbReference type="EMBL" id="KZM83506.1"/>
    </source>
</evidence>
<evidence type="ECO:0000256" key="1">
    <source>
        <dbReference type="ARBA" id="ARBA00023242"/>
    </source>
</evidence>
<evidence type="ECO:0000259" key="3">
    <source>
        <dbReference type="PROSITE" id="PS51015"/>
    </source>
</evidence>
<dbReference type="GO" id="GO:0005634">
    <property type="term" value="C:nucleus"/>
    <property type="evidence" value="ECO:0007669"/>
    <property type="project" value="UniProtKB-SubCell"/>
</dbReference>
<dbReference type="SUPFAM" id="SSF88697">
    <property type="entry name" value="PUA domain-like"/>
    <property type="match status" value="1"/>
</dbReference>
<accession>A0A175YIH4</accession>
<dbReference type="Gramene" id="KZM83506">
    <property type="protein sequence ID" value="KZM83506"/>
    <property type="gene ID" value="DCAR_031075"/>
</dbReference>
<dbReference type="Pfam" id="PF02182">
    <property type="entry name" value="SAD_SRA"/>
    <property type="match status" value="1"/>
</dbReference>
<dbReference type="PROSITE" id="PS51015">
    <property type="entry name" value="YDG"/>
    <property type="match status" value="1"/>
</dbReference>
<dbReference type="EMBL" id="LNRQ01000009">
    <property type="protein sequence ID" value="KZM83506.1"/>
    <property type="molecule type" value="Genomic_DNA"/>
</dbReference>
<gene>
    <name evidence="4" type="ORF">DCAR_031075</name>
    <name evidence="5" type="ORF">DCAR_0936056</name>
</gene>
<evidence type="ECO:0000256" key="2">
    <source>
        <dbReference type="PROSITE-ProRule" id="PRU00358"/>
    </source>
</evidence>
<organism evidence="4">
    <name type="scientific">Daucus carota subsp. sativus</name>
    <name type="common">Carrot</name>
    <dbReference type="NCBI Taxonomy" id="79200"/>
    <lineage>
        <taxon>Eukaryota</taxon>
        <taxon>Viridiplantae</taxon>
        <taxon>Streptophyta</taxon>
        <taxon>Embryophyta</taxon>
        <taxon>Tracheophyta</taxon>
        <taxon>Spermatophyta</taxon>
        <taxon>Magnoliopsida</taxon>
        <taxon>eudicotyledons</taxon>
        <taxon>Gunneridae</taxon>
        <taxon>Pentapetalae</taxon>
        <taxon>asterids</taxon>
        <taxon>campanulids</taxon>
        <taxon>Apiales</taxon>
        <taxon>Apiaceae</taxon>
        <taxon>Apioideae</taxon>
        <taxon>Scandiceae</taxon>
        <taxon>Daucinae</taxon>
        <taxon>Daucus</taxon>
        <taxon>Daucus sect. Daucus</taxon>
    </lineage>
</organism>
<feature type="domain" description="YDG" evidence="3">
    <location>
        <begin position="1"/>
        <end position="117"/>
    </location>
</feature>
<dbReference type="InterPro" id="IPR036987">
    <property type="entry name" value="SRA-YDG_sf"/>
</dbReference>
<comment type="subcellular location">
    <subcellularLocation>
        <location evidence="2">Nucleus</location>
    </subcellularLocation>
</comment>
<proteinExistence type="predicted"/>
<keyword evidence="6" id="KW-1185">Reference proteome</keyword>